<reference evidence="3 4" key="1">
    <citation type="submission" date="2018-11" db="EMBL/GenBank/DDBJ databases">
        <authorList>
            <consortium name="Pathogen Informatics"/>
        </authorList>
    </citation>
    <scope>NUCLEOTIDE SEQUENCE [LARGE SCALE GENOMIC DNA]</scope>
</reference>
<dbReference type="AlphaFoldDB" id="A0A3P7ER19"/>
<evidence type="ECO:0000313" key="4">
    <source>
        <dbReference type="Proteomes" id="UP000270924"/>
    </source>
</evidence>
<gene>
    <name evidence="3" type="ORF">WBA_LOCUS10132</name>
</gene>
<evidence type="ECO:0000256" key="2">
    <source>
        <dbReference type="SAM" id="Phobius"/>
    </source>
</evidence>
<accession>A0A3P7ER19</accession>
<keyword evidence="4" id="KW-1185">Reference proteome</keyword>
<name>A0A3P7ER19_WUCBA</name>
<keyword evidence="2" id="KW-0472">Membrane</keyword>
<feature type="region of interest" description="Disordered" evidence="1">
    <location>
        <begin position="492"/>
        <end position="525"/>
    </location>
</feature>
<evidence type="ECO:0000256" key="1">
    <source>
        <dbReference type="SAM" id="MobiDB-lite"/>
    </source>
</evidence>
<proteinExistence type="predicted"/>
<keyword evidence="2" id="KW-1133">Transmembrane helix</keyword>
<dbReference type="FunCoup" id="A0A3P7ER19">
    <property type="interactions" value="181"/>
</dbReference>
<evidence type="ECO:0000313" key="3">
    <source>
        <dbReference type="EMBL" id="VDM18797.1"/>
    </source>
</evidence>
<dbReference type="OMA" id="HTNETYE"/>
<dbReference type="OrthoDB" id="5831564at2759"/>
<dbReference type="InParanoid" id="A0A3P7ER19"/>
<feature type="transmembrane region" description="Helical" evidence="2">
    <location>
        <begin position="355"/>
        <end position="377"/>
    </location>
</feature>
<dbReference type="Proteomes" id="UP000270924">
    <property type="component" value="Unassembled WGS sequence"/>
</dbReference>
<organism evidence="3 4">
    <name type="scientific">Wuchereria bancrofti</name>
    <dbReference type="NCBI Taxonomy" id="6293"/>
    <lineage>
        <taxon>Eukaryota</taxon>
        <taxon>Metazoa</taxon>
        <taxon>Ecdysozoa</taxon>
        <taxon>Nematoda</taxon>
        <taxon>Chromadorea</taxon>
        <taxon>Rhabditida</taxon>
        <taxon>Spirurina</taxon>
        <taxon>Spiruromorpha</taxon>
        <taxon>Filarioidea</taxon>
        <taxon>Onchocercidae</taxon>
        <taxon>Wuchereria</taxon>
    </lineage>
</organism>
<keyword evidence="2" id="KW-0812">Transmembrane</keyword>
<sequence>MDSTISQKISGILFIQAMVQHPIIAYSNQRTDEETVPRSKRSDISENVFVLICPYGKLDNYSMGYRIVYICWIRTGRIWNEKTGVEGKLGDRWYRKMRLEDERTNLRLLKMDGRDERDDEKVPREMERIKQRKGIERRQDGLHKIYSTSTSTAALANSGISHKVASSPPVSSSIWSPVITTTSGSSTTFTISENAGNLLKSYVLCNELIELDKLPVIEMNIRRVNLSARLHTNETYESYFKRRVAAVVSNYCEQQADECMTTTLRLRKENVVLLSIKPNNLQSTAIGFVITKSQRRSTLSTMTILDSTKVKYVLSAQLAALSRILGGVRIEQVEIVTMEKYRNNSSSESIQRHNFGLLLILSIVATFLTMTYTIAAVRVCRDCYAKRQAKKNASNLNNAFETPNYGTCTQQKQNEMSGNYEIHSTMKMRAPEENGPNNSNQGEIAVFTNYQMKRMFQCDPSQLPGEEVPPLPQTSNDLFIIFASKSLIDPKSQTCSPQSKHVVHQSLKTEQKKNSPLSYKSDETSQENNIVVVPQKYTNMLAKNEQTAKASPLFNSNLKTYFCEPKCEFFEQQTKELPTSTCNQPMAEDSLQPTCSQTETIPKLMNSNLKGPTTDEQLEAVWKQSEIGNESIWLPNAQKPRGKHYSLTGSFSKSSFNLANYYNEEAINLELYQSNRRTKSRTENEISGSKTVPLMDQLSHLQEPERSGGFAKDENHIIQKSRTTHQFDDWSSDSDGEIGAYHKLPEIEEERGNDRSPEFVTVNCTEKVKTFIGDPIISRNGKDFGLNLDMQSKTFICTEQFKVSSTDMSSYEQLQKSAPPLNWSSTSNRLTSKEFASFTPTDDLK</sequence>
<dbReference type="EMBL" id="UYWW01012149">
    <property type="protein sequence ID" value="VDM18797.1"/>
    <property type="molecule type" value="Genomic_DNA"/>
</dbReference>
<protein>
    <submittedName>
        <fullName evidence="3">Uncharacterized protein</fullName>
    </submittedName>
</protein>